<comment type="caution">
    <text evidence="3">The sequence shown here is derived from an EMBL/GenBank/DDBJ whole genome shotgun (WGS) entry which is preliminary data.</text>
</comment>
<sequence>MQFNTIALCLGLAGLAQAHMEMIYPPPFKSKANTNAGSDVDYSMTAPLEASGANFPCKGYHSLFGTAQGASVANWAAGDSYNMSITGGANHGGGSCQASLSFDKGESWQVIHSYVGNCPGAGTTTFDFKVPSDAPSGEAIFAWTWFNQIGNREMYMNCAAVTIGGGTGKRASAMSNRPEMFVANVGNGCTTEEASDLEFPDPGPDVSNDSKKTAGPKGTCAKAGSGGGSSGGGSGAAPSTPADGSAGGNDGSGSGDGSGAAPSTPAAPVETQPAAQPSAPAGGAYVPSSSSTIGTATNTQTHSPGGVFITVSQPAEATAAPSAPANDDGADSSTLITVTKPAQPAPTNVGSPEPVPTTPTAPAAPATPDTGAGAGAGAGSGGSGSGSEETAGSACTDEGQWNCIGGSKYQRCASGRWSVVQSMAAGTTCSGNKASAMAFGFGRKLRARWI</sequence>
<feature type="signal peptide" evidence="2">
    <location>
        <begin position="1"/>
        <end position="18"/>
    </location>
</feature>
<feature type="compositionally biased region" description="Low complexity" evidence="1">
    <location>
        <begin position="259"/>
        <end position="284"/>
    </location>
</feature>
<dbReference type="AlphaFoldDB" id="A0A9P7HEV0"/>
<feature type="compositionally biased region" description="Gly residues" evidence="1">
    <location>
        <begin position="245"/>
        <end position="258"/>
    </location>
</feature>
<evidence type="ECO:0008006" key="5">
    <source>
        <dbReference type="Google" id="ProtNLM"/>
    </source>
</evidence>
<feature type="region of interest" description="Disordered" evidence="1">
    <location>
        <begin position="192"/>
        <end position="307"/>
    </location>
</feature>
<dbReference type="PANTHER" id="PTHR36182:SF1">
    <property type="entry name" value="PROTEIN, PUTATIVE (AFU_ORTHOLOGUE AFUA_6G10930)-RELATED"/>
    <property type="match status" value="1"/>
</dbReference>
<evidence type="ECO:0000313" key="3">
    <source>
        <dbReference type="EMBL" id="KAG5663667.1"/>
    </source>
</evidence>
<proteinExistence type="predicted"/>
<keyword evidence="2" id="KW-0732">Signal</keyword>
<feature type="compositionally biased region" description="Low complexity" evidence="1">
    <location>
        <begin position="360"/>
        <end position="371"/>
    </location>
</feature>
<feature type="compositionally biased region" description="Gly residues" evidence="1">
    <location>
        <begin position="372"/>
        <end position="385"/>
    </location>
</feature>
<feature type="compositionally biased region" description="Gly residues" evidence="1">
    <location>
        <begin position="224"/>
        <end position="235"/>
    </location>
</feature>
<organism evidence="3 4">
    <name type="scientific">Fusarium avenaceum</name>
    <dbReference type="NCBI Taxonomy" id="40199"/>
    <lineage>
        <taxon>Eukaryota</taxon>
        <taxon>Fungi</taxon>
        <taxon>Dikarya</taxon>
        <taxon>Ascomycota</taxon>
        <taxon>Pezizomycotina</taxon>
        <taxon>Sordariomycetes</taxon>
        <taxon>Hypocreomycetidae</taxon>
        <taxon>Hypocreales</taxon>
        <taxon>Nectriaceae</taxon>
        <taxon>Fusarium</taxon>
        <taxon>Fusarium tricinctum species complex</taxon>
    </lineage>
</organism>
<evidence type="ECO:0000256" key="1">
    <source>
        <dbReference type="SAM" id="MobiDB-lite"/>
    </source>
</evidence>
<evidence type="ECO:0000256" key="2">
    <source>
        <dbReference type="SAM" id="SignalP"/>
    </source>
</evidence>
<dbReference type="Proteomes" id="UP000782241">
    <property type="component" value="Unassembled WGS sequence"/>
</dbReference>
<evidence type="ECO:0000313" key="4">
    <source>
        <dbReference type="Proteomes" id="UP000782241"/>
    </source>
</evidence>
<accession>A0A9P7HEV0</accession>
<feature type="compositionally biased region" description="Polar residues" evidence="1">
    <location>
        <begin position="287"/>
        <end position="303"/>
    </location>
</feature>
<dbReference type="PANTHER" id="PTHR36182">
    <property type="entry name" value="PROTEIN, PUTATIVE (AFU_ORTHOLOGUE AFUA_6G10930)-RELATED"/>
    <property type="match status" value="1"/>
</dbReference>
<name>A0A9P7HEV0_9HYPO</name>
<reference evidence="3" key="1">
    <citation type="submission" date="2021-04" db="EMBL/GenBank/DDBJ databases">
        <title>Draft genome of Fusarium avenaceum strain F156N33, isolated from an atmospheric sample in Virginia.</title>
        <authorList>
            <person name="Yang S."/>
            <person name="Vinatzer B.A."/>
            <person name="Coleman J."/>
        </authorList>
    </citation>
    <scope>NUCLEOTIDE SEQUENCE</scope>
    <source>
        <strain evidence="3">F156N33</strain>
    </source>
</reference>
<dbReference type="EMBL" id="JAGPUO010000003">
    <property type="protein sequence ID" value="KAG5663667.1"/>
    <property type="molecule type" value="Genomic_DNA"/>
</dbReference>
<gene>
    <name evidence="3" type="ORF">KAF25_006252</name>
</gene>
<feature type="region of interest" description="Disordered" evidence="1">
    <location>
        <begin position="341"/>
        <end position="395"/>
    </location>
</feature>
<protein>
    <recommendedName>
        <fullName evidence="5">Spore coat protein SP96</fullName>
    </recommendedName>
</protein>
<feature type="chain" id="PRO_5040277746" description="Spore coat protein SP96" evidence="2">
    <location>
        <begin position="19"/>
        <end position="450"/>
    </location>
</feature>
<dbReference type="Gene3D" id="2.70.50.70">
    <property type="match status" value="1"/>
</dbReference>
<keyword evidence="4" id="KW-1185">Reference proteome</keyword>